<dbReference type="Proteomes" id="UP000000709">
    <property type="component" value="Unassembled WGS sequence"/>
</dbReference>
<dbReference type="OrthoDB" id="4024171at2759"/>
<feature type="compositionally biased region" description="Polar residues" evidence="1">
    <location>
        <begin position="73"/>
        <end position="94"/>
    </location>
</feature>
<dbReference type="InParanoid" id="G3AM28"/>
<dbReference type="AlphaFoldDB" id="G3AM28"/>
<evidence type="ECO:0000313" key="3">
    <source>
        <dbReference type="Proteomes" id="UP000000709"/>
    </source>
</evidence>
<dbReference type="KEGG" id="spaa:SPAPADRAFT_49687"/>
<dbReference type="RefSeq" id="XP_007374248.1">
    <property type="nucleotide sequence ID" value="XM_007374186.1"/>
</dbReference>
<dbReference type="OMA" id="PFADFNY"/>
<evidence type="ECO:0000256" key="1">
    <source>
        <dbReference type="SAM" id="MobiDB-lite"/>
    </source>
</evidence>
<accession>G3AM28</accession>
<feature type="compositionally biased region" description="Basic residues" evidence="1">
    <location>
        <begin position="1"/>
        <end position="11"/>
    </location>
</feature>
<dbReference type="EMBL" id="GL996501">
    <property type="protein sequence ID" value="EGW32733.1"/>
    <property type="molecule type" value="Genomic_DNA"/>
</dbReference>
<protein>
    <submittedName>
        <fullName evidence="2">Uncharacterized protein</fullName>
    </submittedName>
</protein>
<dbReference type="eggNOG" id="ENOG502QR9U">
    <property type="taxonomic scope" value="Eukaryota"/>
</dbReference>
<feature type="region of interest" description="Disordered" evidence="1">
    <location>
        <begin position="1"/>
        <end position="32"/>
    </location>
</feature>
<gene>
    <name evidence="2" type="ORF">SPAPADRAFT_49687</name>
</gene>
<dbReference type="HOGENOM" id="CLU_018056_0_0_1"/>
<reference evidence="2 3" key="1">
    <citation type="journal article" date="2011" name="Proc. Natl. Acad. Sci. U.S.A.">
        <title>Comparative genomics of xylose-fermenting fungi for enhanced biofuel production.</title>
        <authorList>
            <person name="Wohlbach D.J."/>
            <person name="Kuo A."/>
            <person name="Sato T.K."/>
            <person name="Potts K.M."/>
            <person name="Salamov A.A."/>
            <person name="LaButti K.M."/>
            <person name="Sun H."/>
            <person name="Clum A."/>
            <person name="Pangilinan J.L."/>
            <person name="Lindquist E.A."/>
            <person name="Lucas S."/>
            <person name="Lapidus A."/>
            <person name="Jin M."/>
            <person name="Gunawan C."/>
            <person name="Balan V."/>
            <person name="Dale B.E."/>
            <person name="Jeffries T.W."/>
            <person name="Zinkel R."/>
            <person name="Barry K.W."/>
            <person name="Grigoriev I.V."/>
            <person name="Gasch A.P."/>
        </authorList>
    </citation>
    <scope>NUCLEOTIDE SEQUENCE [LARGE SCALE GENOMIC DNA]</scope>
    <source>
        <strain evidence="3">NRRL Y-27907 / 11-Y1</strain>
    </source>
</reference>
<feature type="region of interest" description="Disordered" evidence="1">
    <location>
        <begin position="63"/>
        <end position="94"/>
    </location>
</feature>
<evidence type="ECO:0000313" key="2">
    <source>
        <dbReference type="EMBL" id="EGW32733.1"/>
    </source>
</evidence>
<keyword evidence="3" id="KW-1185">Reference proteome</keyword>
<organism evidence="3">
    <name type="scientific">Spathaspora passalidarum (strain NRRL Y-27907 / 11-Y1)</name>
    <dbReference type="NCBI Taxonomy" id="619300"/>
    <lineage>
        <taxon>Eukaryota</taxon>
        <taxon>Fungi</taxon>
        <taxon>Dikarya</taxon>
        <taxon>Ascomycota</taxon>
        <taxon>Saccharomycotina</taxon>
        <taxon>Pichiomycetes</taxon>
        <taxon>Debaryomycetaceae</taxon>
        <taxon>Spathaspora</taxon>
    </lineage>
</organism>
<name>G3AM28_SPAPN</name>
<proteinExistence type="predicted"/>
<feature type="compositionally biased region" description="Basic and acidic residues" evidence="1">
    <location>
        <begin position="18"/>
        <end position="28"/>
    </location>
</feature>
<dbReference type="GeneID" id="18871363"/>
<sequence>MKNIFRKHRSHSSVSSDSCKKQETEQEHHHIHLKSRRYTLPIDIGCPQFKYEVLHSADCAVDSEGEHQDNHETTPSTSRHQQNNGTPTNEGDNQSVALSEADTLMVETGHRLELQETYTDNFTLYLPYLLRQMRIMEQQRMDRLEEILHPAPIESGTFQEYDDDLSTIVSESIAGEAGPAARILNKSLSKFNLKRSFVFAEVMLGSNTFIFPSQKSFQLFKRLRHEVKRERKHSIILYDSKGTIKRISNVKREEVDILEDIIDDRPHIIPLDYKIKGLGLPLLRMQTPVMSAFRKSSPYAIFRRFREIPLPPDPKSTSDKHDDFEFESYVMCKVYSKFFPNFRRLIFEFNIPDVPPFNILMFHSSLRPFADFNYKSTRFRIIGATPTSGLLSSYNPHIRLLVLDDDQESLCDKVINRKQGFELSHIIKKRDTTSSSASSLSFDESIPLSYINPFPVNDLAHEDITDVITQQRRTRYISNNLPPFGECKDSILYKMDEPSLLPKKYSETARLDVYQDNSNLNQDIDSTLSVDVDSLVMACILATIRDISIRNAGKIGNSNIAAMGIAGRMISFGYTGYAFG</sequence>